<evidence type="ECO:0000313" key="2">
    <source>
        <dbReference type="Proteomes" id="UP000053593"/>
    </source>
</evidence>
<dbReference type="Proteomes" id="UP000053593">
    <property type="component" value="Unassembled WGS sequence"/>
</dbReference>
<dbReference type="AlphaFoldDB" id="A0A0D0BA42"/>
<evidence type="ECO:0000313" key="1">
    <source>
        <dbReference type="EMBL" id="KIK51141.1"/>
    </source>
</evidence>
<protein>
    <submittedName>
        <fullName evidence="1">Uncharacterized protein</fullName>
    </submittedName>
</protein>
<dbReference type="HOGENOM" id="CLU_068090_0_0_1"/>
<reference evidence="1 2" key="1">
    <citation type="submission" date="2014-04" db="EMBL/GenBank/DDBJ databases">
        <title>Evolutionary Origins and Diversification of the Mycorrhizal Mutualists.</title>
        <authorList>
            <consortium name="DOE Joint Genome Institute"/>
            <consortium name="Mycorrhizal Genomics Consortium"/>
            <person name="Kohler A."/>
            <person name="Kuo A."/>
            <person name="Nagy L.G."/>
            <person name="Floudas D."/>
            <person name="Copeland A."/>
            <person name="Barry K.W."/>
            <person name="Cichocki N."/>
            <person name="Veneault-Fourrey C."/>
            <person name="LaButti K."/>
            <person name="Lindquist E.A."/>
            <person name="Lipzen A."/>
            <person name="Lundell T."/>
            <person name="Morin E."/>
            <person name="Murat C."/>
            <person name="Riley R."/>
            <person name="Ohm R."/>
            <person name="Sun H."/>
            <person name="Tunlid A."/>
            <person name="Henrissat B."/>
            <person name="Grigoriev I.V."/>
            <person name="Hibbett D.S."/>
            <person name="Martin F."/>
        </authorList>
    </citation>
    <scope>NUCLEOTIDE SEQUENCE [LARGE SCALE GENOMIC DNA]</scope>
    <source>
        <strain evidence="1 2">FD-317 M1</strain>
    </source>
</reference>
<keyword evidence="2" id="KW-1185">Reference proteome</keyword>
<accession>A0A0D0BA42</accession>
<dbReference type="EMBL" id="KN834871">
    <property type="protein sequence ID" value="KIK51141.1"/>
    <property type="molecule type" value="Genomic_DNA"/>
</dbReference>
<organism evidence="1 2">
    <name type="scientific">Collybiopsis luxurians FD-317 M1</name>
    <dbReference type="NCBI Taxonomy" id="944289"/>
    <lineage>
        <taxon>Eukaryota</taxon>
        <taxon>Fungi</taxon>
        <taxon>Dikarya</taxon>
        <taxon>Basidiomycota</taxon>
        <taxon>Agaricomycotina</taxon>
        <taxon>Agaricomycetes</taxon>
        <taxon>Agaricomycetidae</taxon>
        <taxon>Agaricales</taxon>
        <taxon>Marasmiineae</taxon>
        <taxon>Omphalotaceae</taxon>
        <taxon>Collybiopsis</taxon>
        <taxon>Collybiopsis luxurians</taxon>
    </lineage>
</organism>
<name>A0A0D0BA42_9AGAR</name>
<sequence length="302" mass="33507">METSYEYFNPSYRPFEEDKAFYIEPCSPPQETAPRSLSQIIDYDVSIPASAENHRSLEMSLQAQIHPDFSGESLDVRTWWSRSTPDNNYIDYSVPAPWSLSTNSQFVSIGGLDPSRNTYSLQPDSNSIHLASLLPLDSVADPGPWPAWLENPLESRAGVAQSASLLRGSQMNFYGFTESLRGGGTMDTNCQYPTELHSAISYDDYGLSEHSISPLAVSPTDDYVQPRAPRVIPTDPAQHEVRSVSSPAIVRAARMRRKVDPESGVVKPPRFRCSEDRCIELGVGFTSKQKLQGPCSMTLALH</sequence>
<gene>
    <name evidence="1" type="ORF">GYMLUDRAFT_64975</name>
</gene>
<proteinExistence type="predicted"/>